<dbReference type="GO" id="GO:0006614">
    <property type="term" value="P:SRP-dependent cotranslational protein targeting to membrane"/>
    <property type="evidence" value="ECO:0007669"/>
    <property type="project" value="InterPro"/>
</dbReference>
<dbReference type="Gene3D" id="3.30.56.30">
    <property type="entry name" value="Signal recognition particle, SRP19-like subunit"/>
    <property type="match status" value="1"/>
</dbReference>
<dbReference type="Proteomes" id="UP000242015">
    <property type="component" value="Unassembled WGS sequence"/>
</dbReference>
<dbReference type="InterPro" id="IPR002778">
    <property type="entry name" value="Signal_recog_particle_SRP19"/>
</dbReference>
<evidence type="ECO:0000256" key="3">
    <source>
        <dbReference type="ARBA" id="ARBA00023274"/>
    </source>
</evidence>
<dbReference type="InterPro" id="IPR036521">
    <property type="entry name" value="SRP19-like_sf"/>
</dbReference>
<accession>A0A2R6CDY7</accession>
<comment type="caution">
    <text evidence="4">The sequence shown here is derived from an EMBL/GenBank/DDBJ whole genome shotgun (WGS) entry which is preliminary data.</text>
</comment>
<dbReference type="AlphaFoldDB" id="A0A2R6CDY7"/>
<dbReference type="Pfam" id="PF01922">
    <property type="entry name" value="SRP19"/>
    <property type="match status" value="1"/>
</dbReference>
<evidence type="ECO:0000256" key="2">
    <source>
        <dbReference type="ARBA" id="ARBA00023135"/>
    </source>
</evidence>
<dbReference type="GO" id="GO:0008312">
    <property type="term" value="F:7S RNA binding"/>
    <property type="evidence" value="ECO:0007669"/>
    <property type="project" value="InterPro"/>
</dbReference>
<evidence type="ECO:0008006" key="6">
    <source>
        <dbReference type="Google" id="ProtNLM"/>
    </source>
</evidence>
<organism evidence="4 5">
    <name type="scientific">Candidatus Marsarchaeota G2 archaeon BE_D</name>
    <dbReference type="NCBI Taxonomy" id="1978158"/>
    <lineage>
        <taxon>Archaea</taxon>
        <taxon>Candidatus Marsarchaeota</taxon>
        <taxon>Candidatus Marsarchaeota group 2</taxon>
    </lineage>
</organism>
<evidence type="ECO:0000313" key="5">
    <source>
        <dbReference type="Proteomes" id="UP000242015"/>
    </source>
</evidence>
<dbReference type="SUPFAM" id="SSF69695">
    <property type="entry name" value="SRP19"/>
    <property type="match status" value="1"/>
</dbReference>
<keyword evidence="1" id="KW-0963">Cytoplasm</keyword>
<reference evidence="4 5" key="1">
    <citation type="submission" date="2017-04" db="EMBL/GenBank/DDBJ databases">
        <title>Novel microbial lineages endemic to geothermal iron-oxide mats fill important gaps in the evolutionary history of Archaea.</title>
        <authorList>
            <person name="Jay Z.J."/>
            <person name="Beam J.P."/>
            <person name="Dlakic M."/>
            <person name="Rusch D.B."/>
            <person name="Kozubal M.A."/>
            <person name="Inskeep W.P."/>
        </authorList>
    </citation>
    <scope>NUCLEOTIDE SEQUENCE [LARGE SCALE GENOMIC DNA]</scope>
    <source>
        <strain evidence="4">BE_D</strain>
    </source>
</reference>
<dbReference type="GO" id="GO:0048500">
    <property type="term" value="C:signal recognition particle"/>
    <property type="evidence" value="ECO:0007669"/>
    <property type="project" value="InterPro"/>
</dbReference>
<dbReference type="EMBL" id="NEXF01000028">
    <property type="protein sequence ID" value="PSO09041.1"/>
    <property type="molecule type" value="Genomic_DNA"/>
</dbReference>
<gene>
    <name evidence="4" type="ORF">B9Q04_02480</name>
</gene>
<name>A0A2R6CDY7_9ARCH</name>
<protein>
    <recommendedName>
        <fullName evidence="6">SRP19</fullName>
    </recommendedName>
</protein>
<evidence type="ECO:0000313" key="4">
    <source>
        <dbReference type="EMBL" id="PSO09041.1"/>
    </source>
</evidence>
<evidence type="ECO:0000256" key="1">
    <source>
        <dbReference type="ARBA" id="ARBA00022490"/>
    </source>
</evidence>
<keyword evidence="2" id="KW-0733">Signal recognition particle</keyword>
<keyword evidence="3" id="KW-0687">Ribonucleoprotein</keyword>
<proteinExistence type="predicted"/>
<sequence>MIPREGVRVYAAYFDRNLSRRVRRIPLTLAVQAPTMRELEEACKALGYKFTSLSVKHSAVWWMDGGAVEISGVKKTQVLKSLARELLKIRGAKEVSRS</sequence>